<protein>
    <submittedName>
        <fullName evidence="1">Uncharacterized protein</fullName>
    </submittedName>
</protein>
<dbReference type="EMBL" id="JAFNEN010000484">
    <property type="protein sequence ID" value="KAG8182004.1"/>
    <property type="molecule type" value="Genomic_DNA"/>
</dbReference>
<proteinExistence type="predicted"/>
<organism evidence="1 2">
    <name type="scientific">Oedothorax gibbosus</name>
    <dbReference type="NCBI Taxonomy" id="931172"/>
    <lineage>
        <taxon>Eukaryota</taxon>
        <taxon>Metazoa</taxon>
        <taxon>Ecdysozoa</taxon>
        <taxon>Arthropoda</taxon>
        <taxon>Chelicerata</taxon>
        <taxon>Arachnida</taxon>
        <taxon>Araneae</taxon>
        <taxon>Araneomorphae</taxon>
        <taxon>Entelegynae</taxon>
        <taxon>Araneoidea</taxon>
        <taxon>Linyphiidae</taxon>
        <taxon>Erigoninae</taxon>
        <taxon>Oedothorax</taxon>
    </lineage>
</organism>
<gene>
    <name evidence="1" type="ORF">JTE90_012026</name>
</gene>
<reference evidence="1 2" key="1">
    <citation type="journal article" date="2022" name="Nat. Ecol. Evol.">
        <title>A masculinizing supergene underlies an exaggerated male reproductive morph in a spider.</title>
        <authorList>
            <person name="Hendrickx F."/>
            <person name="De Corte Z."/>
            <person name="Sonet G."/>
            <person name="Van Belleghem S.M."/>
            <person name="Kostlbacher S."/>
            <person name="Vangestel C."/>
        </authorList>
    </citation>
    <scope>NUCLEOTIDE SEQUENCE [LARGE SCALE GENOMIC DNA]</scope>
    <source>
        <strain evidence="1">W744_W776</strain>
    </source>
</reference>
<name>A0AAV6UE36_9ARAC</name>
<evidence type="ECO:0000313" key="2">
    <source>
        <dbReference type="Proteomes" id="UP000827092"/>
    </source>
</evidence>
<comment type="caution">
    <text evidence="1">The sequence shown here is derived from an EMBL/GenBank/DDBJ whole genome shotgun (WGS) entry which is preliminary data.</text>
</comment>
<evidence type="ECO:0000313" key="1">
    <source>
        <dbReference type="EMBL" id="KAG8182004.1"/>
    </source>
</evidence>
<dbReference type="Proteomes" id="UP000827092">
    <property type="component" value="Unassembled WGS sequence"/>
</dbReference>
<dbReference type="AlphaFoldDB" id="A0AAV6UE36"/>
<sequence length="136" mass="15165">MGEEPKSRIDGRARNVISFAGIGCTERCDWSEEHANQCLHANHGVMEKGLSFSSESLGVFELLSFRAGNKVRTVVVVCVYHESDDVSKLGNTFPQLQRLTQRGFVQQPPHSPHSIRNFSWDSKVPLSIPEKAGKEL</sequence>
<keyword evidence="2" id="KW-1185">Reference proteome</keyword>
<accession>A0AAV6UE36</accession>